<dbReference type="EMBL" id="CP090163">
    <property type="protein sequence ID" value="UJO11001.1"/>
    <property type="molecule type" value="Genomic_DNA"/>
</dbReference>
<dbReference type="GO" id="GO:0016491">
    <property type="term" value="F:oxidoreductase activity"/>
    <property type="evidence" value="ECO:0007669"/>
    <property type="project" value="UniProtKB-KW"/>
</dbReference>
<keyword evidence="3" id="KW-0560">Oxidoreductase</keyword>
<reference evidence="4" key="1">
    <citation type="submission" date="2021-12" db="EMBL/GenBank/DDBJ databases">
        <authorList>
            <person name="Zaccaron A."/>
            <person name="Stergiopoulos I."/>
        </authorList>
    </citation>
    <scope>NUCLEOTIDE SEQUENCE</scope>
    <source>
        <strain evidence="4">Race5_Kim</strain>
    </source>
</reference>
<evidence type="ECO:0000313" key="4">
    <source>
        <dbReference type="EMBL" id="UJO11001.1"/>
    </source>
</evidence>
<evidence type="ECO:0000256" key="1">
    <source>
        <dbReference type="ARBA" id="ARBA00022630"/>
    </source>
</evidence>
<gene>
    <name evidence="4" type="ORF">CLAFUR5_01851</name>
</gene>
<dbReference type="RefSeq" id="XP_047755367.1">
    <property type="nucleotide sequence ID" value="XM_047900999.1"/>
</dbReference>
<dbReference type="SUPFAM" id="SSF51905">
    <property type="entry name" value="FAD/NAD(P)-binding domain"/>
    <property type="match status" value="1"/>
</dbReference>
<dbReference type="PROSITE" id="PS51257">
    <property type="entry name" value="PROKAR_LIPOPROTEIN"/>
    <property type="match status" value="1"/>
</dbReference>
<protein>
    <submittedName>
        <fullName evidence="4">Uncharacterized protein</fullName>
    </submittedName>
</protein>
<keyword evidence="1" id="KW-0285">Flavoprotein</keyword>
<dbReference type="KEGG" id="ffu:CLAFUR5_01851"/>
<dbReference type="OrthoDB" id="16820at2759"/>
<dbReference type="GeneID" id="71981729"/>
<dbReference type="Gene3D" id="3.50.50.60">
    <property type="entry name" value="FAD/NAD(P)-binding domain"/>
    <property type="match status" value="1"/>
</dbReference>
<evidence type="ECO:0000256" key="3">
    <source>
        <dbReference type="ARBA" id="ARBA00023002"/>
    </source>
</evidence>
<dbReference type="GO" id="GO:0044550">
    <property type="term" value="P:secondary metabolite biosynthetic process"/>
    <property type="evidence" value="ECO:0007669"/>
    <property type="project" value="TreeGrafter"/>
</dbReference>
<evidence type="ECO:0000256" key="2">
    <source>
        <dbReference type="ARBA" id="ARBA00022827"/>
    </source>
</evidence>
<accession>A0A9Q8L516</accession>
<keyword evidence="5" id="KW-1185">Reference proteome</keyword>
<name>A0A9Q8L516_PASFU</name>
<proteinExistence type="predicted"/>
<keyword evidence="2" id="KW-0274">FAD</keyword>
<organism evidence="4 5">
    <name type="scientific">Passalora fulva</name>
    <name type="common">Tomato leaf mold</name>
    <name type="synonym">Cladosporium fulvum</name>
    <dbReference type="NCBI Taxonomy" id="5499"/>
    <lineage>
        <taxon>Eukaryota</taxon>
        <taxon>Fungi</taxon>
        <taxon>Dikarya</taxon>
        <taxon>Ascomycota</taxon>
        <taxon>Pezizomycotina</taxon>
        <taxon>Dothideomycetes</taxon>
        <taxon>Dothideomycetidae</taxon>
        <taxon>Mycosphaerellales</taxon>
        <taxon>Mycosphaerellaceae</taxon>
        <taxon>Fulvia</taxon>
    </lineage>
</organism>
<evidence type="ECO:0000313" key="5">
    <source>
        <dbReference type="Proteomes" id="UP000756132"/>
    </source>
</evidence>
<reference evidence="4" key="2">
    <citation type="journal article" date="2022" name="Microb. Genom.">
        <title>A chromosome-scale genome assembly of the tomato pathogen Cladosporium fulvum reveals a compartmentalized genome architecture and the presence of a dispensable chromosome.</title>
        <authorList>
            <person name="Zaccaron A.Z."/>
            <person name="Chen L.H."/>
            <person name="Samaras A."/>
            <person name="Stergiopoulos I."/>
        </authorList>
    </citation>
    <scope>NUCLEOTIDE SEQUENCE</scope>
    <source>
        <strain evidence="4">Race5_Kim</strain>
    </source>
</reference>
<dbReference type="AlphaFoldDB" id="A0A9Q8L516"/>
<dbReference type="InterPro" id="IPR036188">
    <property type="entry name" value="FAD/NAD-bd_sf"/>
</dbReference>
<dbReference type="PANTHER" id="PTHR46720:SF3">
    <property type="entry name" value="FAD-BINDING DOMAIN-CONTAINING PROTEIN-RELATED"/>
    <property type="match status" value="1"/>
</dbReference>
<dbReference type="PANTHER" id="PTHR46720">
    <property type="entry name" value="HYDROXYLASE, PUTATIVE (AFU_ORTHOLOGUE AFUA_3G01460)-RELATED"/>
    <property type="match status" value="1"/>
</dbReference>
<dbReference type="InterPro" id="IPR051104">
    <property type="entry name" value="FAD_monoxygenase"/>
</dbReference>
<dbReference type="Proteomes" id="UP000756132">
    <property type="component" value="Chromosome 1"/>
</dbReference>
<sequence length="93" mass="9843">MDTPIRIAIVGGSIGGCSLANGLLPLQHITFDVFESKENFSERGAAIAMHTNALAALRCMGIDADRILRDARAVKRDVLQTIVGCGANAGEEF</sequence>